<feature type="transmembrane region" description="Helical" evidence="8">
    <location>
        <begin position="65"/>
        <end position="85"/>
    </location>
</feature>
<feature type="transmembrane region" description="Helical" evidence="8">
    <location>
        <begin position="6"/>
        <end position="22"/>
    </location>
</feature>
<evidence type="ECO:0000256" key="3">
    <source>
        <dbReference type="ARBA" id="ARBA00022475"/>
    </source>
</evidence>
<feature type="transmembrane region" description="Helical" evidence="8">
    <location>
        <begin position="190"/>
        <end position="209"/>
    </location>
</feature>
<keyword evidence="6 8" id="KW-0472">Membrane</keyword>
<feature type="transmembrane region" description="Helical" evidence="8">
    <location>
        <begin position="165"/>
        <end position="184"/>
    </location>
</feature>
<proteinExistence type="predicted"/>
<evidence type="ECO:0000256" key="2">
    <source>
        <dbReference type="ARBA" id="ARBA00022448"/>
    </source>
</evidence>
<evidence type="ECO:0000256" key="6">
    <source>
        <dbReference type="ARBA" id="ARBA00023136"/>
    </source>
</evidence>
<feature type="transmembrane region" description="Helical" evidence="8">
    <location>
        <begin position="34"/>
        <end position="53"/>
    </location>
</feature>
<dbReference type="Proteomes" id="UP001501455">
    <property type="component" value="Unassembled WGS sequence"/>
</dbReference>
<accession>A0ABP6TX04</accession>
<gene>
    <name evidence="9" type="ORF">GCM10019016_067560</name>
</gene>
<comment type="caution">
    <text evidence="9">The sequence shown here is derived from an EMBL/GenBank/DDBJ whole genome shotgun (WGS) entry which is preliminary data.</text>
</comment>
<feature type="transmembrane region" description="Helical" evidence="8">
    <location>
        <begin position="97"/>
        <end position="117"/>
    </location>
</feature>
<protein>
    <submittedName>
        <fullName evidence="9">AEC family transporter</fullName>
    </submittedName>
</protein>
<evidence type="ECO:0000256" key="5">
    <source>
        <dbReference type="ARBA" id="ARBA00022989"/>
    </source>
</evidence>
<evidence type="ECO:0000256" key="4">
    <source>
        <dbReference type="ARBA" id="ARBA00022692"/>
    </source>
</evidence>
<keyword evidence="4 8" id="KW-0812">Transmembrane</keyword>
<dbReference type="InterPro" id="IPR004776">
    <property type="entry name" value="Mem_transp_PIN-like"/>
</dbReference>
<dbReference type="EMBL" id="BAAAXF010000047">
    <property type="protein sequence ID" value="GAA3499652.1"/>
    <property type="molecule type" value="Genomic_DNA"/>
</dbReference>
<feature type="transmembrane region" description="Helical" evidence="8">
    <location>
        <begin position="123"/>
        <end position="144"/>
    </location>
</feature>
<evidence type="ECO:0000256" key="1">
    <source>
        <dbReference type="ARBA" id="ARBA00004141"/>
    </source>
</evidence>
<comment type="subcellular location">
    <subcellularLocation>
        <location evidence="1">Membrane</location>
        <topology evidence="1">Multi-pass membrane protein</topology>
    </subcellularLocation>
</comment>
<evidence type="ECO:0000313" key="9">
    <source>
        <dbReference type="EMBL" id="GAA3499652.1"/>
    </source>
</evidence>
<evidence type="ECO:0000313" key="10">
    <source>
        <dbReference type="Proteomes" id="UP001501455"/>
    </source>
</evidence>
<feature type="region of interest" description="Disordered" evidence="7">
    <location>
        <begin position="254"/>
        <end position="311"/>
    </location>
</feature>
<evidence type="ECO:0000256" key="7">
    <source>
        <dbReference type="SAM" id="MobiDB-lite"/>
    </source>
</evidence>
<keyword evidence="10" id="KW-1185">Reference proteome</keyword>
<keyword evidence="5 8" id="KW-1133">Transmembrane helix</keyword>
<reference evidence="10" key="1">
    <citation type="journal article" date="2019" name="Int. J. Syst. Evol. Microbiol.">
        <title>The Global Catalogue of Microorganisms (GCM) 10K type strain sequencing project: providing services to taxonomists for standard genome sequencing and annotation.</title>
        <authorList>
            <consortium name="The Broad Institute Genomics Platform"/>
            <consortium name="The Broad Institute Genome Sequencing Center for Infectious Disease"/>
            <person name="Wu L."/>
            <person name="Ma J."/>
        </authorList>
    </citation>
    <scope>NUCLEOTIDE SEQUENCE [LARGE SCALE GENOMIC DNA]</scope>
    <source>
        <strain evidence="10">JCM 4816</strain>
    </source>
</reference>
<dbReference type="Pfam" id="PF03547">
    <property type="entry name" value="Mem_trans"/>
    <property type="match status" value="1"/>
</dbReference>
<sequence>MQGVLSGFLVIAVVIGVGYVIGRRGNLGAQGSEVLTKLAFHVASPALLFTTLARADLSVVFSGRLLVTALSTAAVAGVFVAVGVARGWGVGRTTIGALCSSYVNSGNLGIPIAVYVLGDASLVAPVLLFQLVGVTPVALTVLDLSTAGEKLPLWRRLLTPLRNPIALGSLTGVAVSAAGVEIPGPVWDPVQLIGNMAVPAVLLAFGISLRGSSLPLRGGDRGAVLLAVGLKAVGQPLTAWALAVGVFGPARGAPAGRGGDLGAPGRPEPLHLREQLRRRRTPGPRDHPGLDGALGPGPGGGGGGAGVIRSR</sequence>
<keyword evidence="2" id="KW-0813">Transport</keyword>
<dbReference type="PANTHER" id="PTHR36838">
    <property type="entry name" value="AUXIN EFFLUX CARRIER FAMILY PROTEIN"/>
    <property type="match status" value="1"/>
</dbReference>
<feature type="compositionally biased region" description="Gly residues" evidence="7">
    <location>
        <begin position="292"/>
        <end position="311"/>
    </location>
</feature>
<dbReference type="PANTHER" id="PTHR36838:SF1">
    <property type="entry name" value="SLR1864 PROTEIN"/>
    <property type="match status" value="1"/>
</dbReference>
<keyword evidence="3" id="KW-1003">Cell membrane</keyword>
<name>A0ABP6TX04_9ACTN</name>
<evidence type="ECO:0000256" key="8">
    <source>
        <dbReference type="SAM" id="Phobius"/>
    </source>
</evidence>
<organism evidence="9 10">
    <name type="scientific">Streptomyces prasinosporus</name>
    <dbReference type="NCBI Taxonomy" id="68256"/>
    <lineage>
        <taxon>Bacteria</taxon>
        <taxon>Bacillati</taxon>
        <taxon>Actinomycetota</taxon>
        <taxon>Actinomycetes</taxon>
        <taxon>Kitasatosporales</taxon>
        <taxon>Streptomycetaceae</taxon>
        <taxon>Streptomyces</taxon>
        <taxon>Streptomyces albogriseolus group</taxon>
    </lineage>
</organism>